<organism evidence="1 2">
    <name type="scientific">Candidatus Wallbacteria bacterium HGW-Wallbacteria-1</name>
    <dbReference type="NCBI Taxonomy" id="2013854"/>
    <lineage>
        <taxon>Bacteria</taxon>
        <taxon>Candidatus Walliibacteriota</taxon>
    </lineage>
</organism>
<proteinExistence type="predicted"/>
<accession>A0A2N1PV22</accession>
<dbReference type="Proteomes" id="UP000233256">
    <property type="component" value="Unassembled WGS sequence"/>
</dbReference>
<gene>
    <name evidence="1" type="ORF">CVV64_01750</name>
</gene>
<evidence type="ECO:0000313" key="2">
    <source>
        <dbReference type="Proteomes" id="UP000233256"/>
    </source>
</evidence>
<dbReference type="EMBL" id="PGXC01000001">
    <property type="protein sequence ID" value="PKK92166.1"/>
    <property type="molecule type" value="Genomic_DNA"/>
</dbReference>
<reference evidence="1 2" key="1">
    <citation type="journal article" date="2017" name="ISME J.">
        <title>Potential for microbial H2 and metal transformations associated with novel bacteria and archaea in deep terrestrial subsurface sediments.</title>
        <authorList>
            <person name="Hernsdorf A.W."/>
            <person name="Amano Y."/>
            <person name="Miyakawa K."/>
            <person name="Ise K."/>
            <person name="Suzuki Y."/>
            <person name="Anantharaman K."/>
            <person name="Probst A."/>
            <person name="Burstein D."/>
            <person name="Thomas B.C."/>
            <person name="Banfield J.F."/>
        </authorList>
    </citation>
    <scope>NUCLEOTIDE SEQUENCE [LARGE SCALE GENOMIC DNA]</scope>
    <source>
        <strain evidence="1">HGW-Wallbacteria-1</strain>
    </source>
</reference>
<comment type="caution">
    <text evidence="1">The sequence shown here is derived from an EMBL/GenBank/DDBJ whole genome shotgun (WGS) entry which is preliminary data.</text>
</comment>
<dbReference type="SUPFAM" id="SSF53756">
    <property type="entry name" value="UDP-Glycosyltransferase/glycogen phosphorylase"/>
    <property type="match status" value="1"/>
</dbReference>
<name>A0A2N1PV22_9BACT</name>
<dbReference type="AlphaFoldDB" id="A0A2N1PV22"/>
<evidence type="ECO:0000313" key="1">
    <source>
        <dbReference type="EMBL" id="PKK92166.1"/>
    </source>
</evidence>
<evidence type="ECO:0008006" key="3">
    <source>
        <dbReference type="Google" id="ProtNLM"/>
    </source>
</evidence>
<sequence>MYPSGDPVDWTGSGPRVLAVTYGGGHFNITRNVVMALEKMGASVLVLALTTARQGAARWLSGLRVVGVHELLASPAFERKMAQKIQETGNAAMAVSGIESHAYSMDETVAYLGAGIHGLMSSSGMEMDSAIDLFRTQGRRVLEPVSFARTVLKWLKPDAVFATNSPRMESAFLREADVLGIRTVCCCDMVGNTEIVPLSGRIICVANEIAKKNLIAQGYDSSQIIITGQPALDWTASIYRARRFMEDGFLRILYPSQPTGREAQILRIIEEVGDERGNFRVIATVHPGYLHTRSLHPCSHRSDSLESSLVAVTDSHEKGCEQELFNNINGSGGNDSDCEDSKGNRRISGWMKSSAIMAGVTRPLLFECDLVVAEYTTVILEALSLGIPVLALDIGRDPRIGALHGLAGLRVVTASDFRREVDLVVQKSVIRSVHSAEPVEHEAESPVLGSVEEMQLKQSAAQRVAQLCIR</sequence>
<protein>
    <recommendedName>
        <fullName evidence="3">UDP-N-acetylglucosamine 2-epimerase domain-containing protein</fullName>
    </recommendedName>
</protein>